<name>A0A8X6X3M6_9ARAC</name>
<dbReference type="EMBL" id="BMAV01004860">
    <property type="protein sequence ID" value="GFY45441.1"/>
    <property type="molecule type" value="Genomic_DNA"/>
</dbReference>
<protein>
    <submittedName>
        <fullName evidence="1">Uncharacterized protein</fullName>
    </submittedName>
</protein>
<dbReference type="Proteomes" id="UP000886998">
    <property type="component" value="Unassembled WGS sequence"/>
</dbReference>
<sequence>MFPGASGEKFATRTLNILQLKINGTQKKLDGQSDIINQNNIHVACLQETTLNRYLNMKIKKAIIQFIKTETVPVEGLRSSLNSKHTRSSEGTTRKVKTPVLGIYIQ</sequence>
<dbReference type="InterPro" id="IPR036691">
    <property type="entry name" value="Endo/exonu/phosph_ase_sf"/>
</dbReference>
<keyword evidence="2" id="KW-1185">Reference proteome</keyword>
<proteinExistence type="predicted"/>
<dbReference type="SUPFAM" id="SSF56219">
    <property type="entry name" value="DNase I-like"/>
    <property type="match status" value="1"/>
</dbReference>
<reference evidence="1" key="1">
    <citation type="submission" date="2020-08" db="EMBL/GenBank/DDBJ databases">
        <title>Multicomponent nature underlies the extraordinary mechanical properties of spider dragline silk.</title>
        <authorList>
            <person name="Kono N."/>
            <person name="Nakamura H."/>
            <person name="Mori M."/>
            <person name="Yoshida Y."/>
            <person name="Ohtoshi R."/>
            <person name="Malay A.D."/>
            <person name="Moran D.A.P."/>
            <person name="Tomita M."/>
            <person name="Numata K."/>
            <person name="Arakawa K."/>
        </authorList>
    </citation>
    <scope>NUCLEOTIDE SEQUENCE</scope>
</reference>
<accession>A0A8X6X3M6</accession>
<evidence type="ECO:0000313" key="1">
    <source>
        <dbReference type="EMBL" id="GFY45441.1"/>
    </source>
</evidence>
<comment type="caution">
    <text evidence="1">The sequence shown here is derived from an EMBL/GenBank/DDBJ whole genome shotgun (WGS) entry which is preliminary data.</text>
</comment>
<evidence type="ECO:0000313" key="2">
    <source>
        <dbReference type="Proteomes" id="UP000886998"/>
    </source>
</evidence>
<organism evidence="1 2">
    <name type="scientific">Trichonephila inaurata madagascariensis</name>
    <dbReference type="NCBI Taxonomy" id="2747483"/>
    <lineage>
        <taxon>Eukaryota</taxon>
        <taxon>Metazoa</taxon>
        <taxon>Ecdysozoa</taxon>
        <taxon>Arthropoda</taxon>
        <taxon>Chelicerata</taxon>
        <taxon>Arachnida</taxon>
        <taxon>Araneae</taxon>
        <taxon>Araneomorphae</taxon>
        <taxon>Entelegynae</taxon>
        <taxon>Araneoidea</taxon>
        <taxon>Nephilidae</taxon>
        <taxon>Trichonephila</taxon>
        <taxon>Trichonephila inaurata</taxon>
    </lineage>
</organism>
<gene>
    <name evidence="1" type="ORF">TNIN_234541</name>
</gene>
<dbReference type="AlphaFoldDB" id="A0A8X6X3M6"/>